<dbReference type="Proteomes" id="UP000015106">
    <property type="component" value="Chromosome 7"/>
</dbReference>
<accession>A0A8R7R2V7</accession>
<reference evidence="2" key="1">
    <citation type="journal article" date="2013" name="Nature">
        <title>Draft genome of the wheat A-genome progenitor Triticum urartu.</title>
        <authorList>
            <person name="Ling H.Q."/>
            <person name="Zhao S."/>
            <person name="Liu D."/>
            <person name="Wang J."/>
            <person name="Sun H."/>
            <person name="Zhang C."/>
            <person name="Fan H."/>
            <person name="Li D."/>
            <person name="Dong L."/>
            <person name="Tao Y."/>
            <person name="Gao C."/>
            <person name="Wu H."/>
            <person name="Li Y."/>
            <person name="Cui Y."/>
            <person name="Guo X."/>
            <person name="Zheng S."/>
            <person name="Wang B."/>
            <person name="Yu K."/>
            <person name="Liang Q."/>
            <person name="Yang W."/>
            <person name="Lou X."/>
            <person name="Chen J."/>
            <person name="Feng M."/>
            <person name="Jian J."/>
            <person name="Zhang X."/>
            <person name="Luo G."/>
            <person name="Jiang Y."/>
            <person name="Liu J."/>
            <person name="Wang Z."/>
            <person name="Sha Y."/>
            <person name="Zhang B."/>
            <person name="Wu H."/>
            <person name="Tang D."/>
            <person name="Shen Q."/>
            <person name="Xue P."/>
            <person name="Zou S."/>
            <person name="Wang X."/>
            <person name="Liu X."/>
            <person name="Wang F."/>
            <person name="Yang Y."/>
            <person name="An X."/>
            <person name="Dong Z."/>
            <person name="Zhang K."/>
            <person name="Zhang X."/>
            <person name="Luo M.C."/>
            <person name="Dvorak J."/>
            <person name="Tong Y."/>
            <person name="Wang J."/>
            <person name="Yang H."/>
            <person name="Li Z."/>
            <person name="Wang D."/>
            <person name="Zhang A."/>
            <person name="Wang J."/>
        </authorList>
    </citation>
    <scope>NUCLEOTIDE SEQUENCE</scope>
    <source>
        <strain evidence="2">cv. G1812</strain>
    </source>
</reference>
<name>A0A8R7R2V7_TRIUA</name>
<sequence length="37" mass="4484">MSIALSIEVTWTHYSMFSNKFINFIYKYHANYLSLYS</sequence>
<dbReference type="Gramene" id="TuG1812G0700003109.01.T01">
    <property type="protein sequence ID" value="TuG1812G0700003109.01.T01.cds281910"/>
    <property type="gene ID" value="TuG1812G0700003109.01"/>
</dbReference>
<organism evidence="1 2">
    <name type="scientific">Triticum urartu</name>
    <name type="common">Red wild einkorn</name>
    <name type="synonym">Crithodium urartu</name>
    <dbReference type="NCBI Taxonomy" id="4572"/>
    <lineage>
        <taxon>Eukaryota</taxon>
        <taxon>Viridiplantae</taxon>
        <taxon>Streptophyta</taxon>
        <taxon>Embryophyta</taxon>
        <taxon>Tracheophyta</taxon>
        <taxon>Spermatophyta</taxon>
        <taxon>Magnoliopsida</taxon>
        <taxon>Liliopsida</taxon>
        <taxon>Poales</taxon>
        <taxon>Poaceae</taxon>
        <taxon>BOP clade</taxon>
        <taxon>Pooideae</taxon>
        <taxon>Triticodae</taxon>
        <taxon>Triticeae</taxon>
        <taxon>Triticinae</taxon>
        <taxon>Triticum</taxon>
    </lineage>
</organism>
<keyword evidence="2" id="KW-1185">Reference proteome</keyword>
<dbReference type="AlphaFoldDB" id="A0A8R7R2V7"/>
<reference evidence="1" key="2">
    <citation type="submission" date="2018-03" db="EMBL/GenBank/DDBJ databases">
        <title>The Triticum urartu genome reveals the dynamic nature of wheat genome evolution.</title>
        <authorList>
            <person name="Ling H."/>
            <person name="Ma B."/>
            <person name="Shi X."/>
            <person name="Liu H."/>
            <person name="Dong L."/>
            <person name="Sun H."/>
            <person name="Cao Y."/>
            <person name="Gao Q."/>
            <person name="Zheng S."/>
            <person name="Li Y."/>
            <person name="Yu Y."/>
            <person name="Du H."/>
            <person name="Qi M."/>
            <person name="Li Y."/>
            <person name="Yu H."/>
            <person name="Cui Y."/>
            <person name="Wang N."/>
            <person name="Chen C."/>
            <person name="Wu H."/>
            <person name="Zhao Y."/>
            <person name="Zhang J."/>
            <person name="Li Y."/>
            <person name="Zhou W."/>
            <person name="Zhang B."/>
            <person name="Hu W."/>
            <person name="Eijk M."/>
            <person name="Tang J."/>
            <person name="Witsenboer H."/>
            <person name="Zhao S."/>
            <person name="Li Z."/>
            <person name="Zhang A."/>
            <person name="Wang D."/>
            <person name="Liang C."/>
        </authorList>
    </citation>
    <scope>NUCLEOTIDE SEQUENCE [LARGE SCALE GENOMIC DNA]</scope>
    <source>
        <strain evidence="1">cv. G1812</strain>
    </source>
</reference>
<evidence type="ECO:0000313" key="2">
    <source>
        <dbReference type="Proteomes" id="UP000015106"/>
    </source>
</evidence>
<protein>
    <submittedName>
        <fullName evidence="1">Uncharacterized protein</fullName>
    </submittedName>
</protein>
<evidence type="ECO:0000313" key="1">
    <source>
        <dbReference type="EnsemblPlants" id="TuG1812G0700003109.01.T01.cds281910"/>
    </source>
</evidence>
<proteinExistence type="predicted"/>
<dbReference type="EnsemblPlants" id="TuG1812G0700003109.01.T01">
    <property type="protein sequence ID" value="TuG1812G0700003109.01.T01.cds281910"/>
    <property type="gene ID" value="TuG1812G0700003109.01"/>
</dbReference>
<reference evidence="1" key="3">
    <citation type="submission" date="2022-06" db="UniProtKB">
        <authorList>
            <consortium name="EnsemblPlants"/>
        </authorList>
    </citation>
    <scope>IDENTIFICATION</scope>
</reference>